<dbReference type="Pfam" id="PF13349">
    <property type="entry name" value="DUF4097"/>
    <property type="match status" value="1"/>
</dbReference>
<name>A0A0B5F6A4_STRA4</name>
<accession>A0A0B5F6A4</accession>
<feature type="domain" description="DUF4097" evidence="2">
    <location>
        <begin position="127"/>
        <end position="215"/>
    </location>
</feature>
<gene>
    <name evidence="3" type="ORF">SLNWT_5471</name>
</gene>
<dbReference type="Proteomes" id="UP000031523">
    <property type="component" value="Chromosome"/>
</dbReference>
<dbReference type="EMBL" id="CP010519">
    <property type="protein sequence ID" value="AJE85847.1"/>
    <property type="molecule type" value="Genomic_DNA"/>
</dbReference>
<organism evidence="3 4">
    <name type="scientific">Streptomyces albus (strain ATCC 21838 / DSM 41398 / FERM P-419 / JCM 4703 / NBRC 107858)</name>
    <dbReference type="NCBI Taxonomy" id="1081613"/>
    <lineage>
        <taxon>Bacteria</taxon>
        <taxon>Bacillati</taxon>
        <taxon>Actinomycetota</taxon>
        <taxon>Actinomycetes</taxon>
        <taxon>Kitasatosporales</taxon>
        <taxon>Streptomycetaceae</taxon>
        <taxon>Streptomyces</taxon>
    </lineage>
</organism>
<dbReference type="PROSITE" id="PS51257">
    <property type="entry name" value="PROKAR_LIPOPROTEIN"/>
    <property type="match status" value="1"/>
</dbReference>
<evidence type="ECO:0000256" key="1">
    <source>
        <dbReference type="SAM" id="SignalP"/>
    </source>
</evidence>
<keyword evidence="3" id="KW-0449">Lipoprotein</keyword>
<dbReference type="AlphaFoldDB" id="A0A0B5F6A4"/>
<evidence type="ECO:0000313" key="4">
    <source>
        <dbReference type="Proteomes" id="UP000031523"/>
    </source>
</evidence>
<keyword evidence="4" id="KW-1185">Reference proteome</keyword>
<keyword evidence="1" id="KW-0732">Signal</keyword>
<protein>
    <submittedName>
        <fullName evidence="3">Lipoprotein</fullName>
    </submittedName>
</protein>
<dbReference type="KEGG" id="sals:SLNWT_5471"/>
<sequence length="269" mass="28389">MHAQSHRARFRRTSLVLTATGVAAATALLSGCGAQASSDKTPERRAFALQGKTLTIDSDDSALELVPADVDKVRVTRWFEGSVVLGGDPKVTWSMKDDRLSLHMKCSGVVADCAAKHRVEIPRDVAVKVSNSDGSVRAVGFRTSLSVKTSDGGIYVRDSTGALDLRSHDGSVRGEGIRSRQIKADTHDGSVDLGLRTVPDRVDAKSHDGSVTLGLPTRGAGTGGGKIAYRLDTGAHDGGVDVAVPRDDRSAHRVSAHSWDGKVTVRSAN</sequence>
<evidence type="ECO:0000259" key="2">
    <source>
        <dbReference type="Pfam" id="PF13349"/>
    </source>
</evidence>
<dbReference type="InterPro" id="IPR025164">
    <property type="entry name" value="Toastrack_DUF4097"/>
</dbReference>
<reference evidence="3 4" key="1">
    <citation type="submission" date="2015-01" db="EMBL/GenBank/DDBJ databases">
        <title>Enhanced salinomycin production by adjusting the supply of polyketide extender units in Streptomyce albus DSM 41398.</title>
        <authorList>
            <person name="Lu C."/>
        </authorList>
    </citation>
    <scope>NUCLEOTIDE SEQUENCE [LARGE SCALE GENOMIC DNA]</scope>
    <source>
        <strain evidence="4">ATCC 21838 / DSM 41398 / FERM P-419 / JCM 4703 / NBRC 107858</strain>
    </source>
</reference>
<feature type="signal peptide" evidence="1">
    <location>
        <begin position="1"/>
        <end position="36"/>
    </location>
</feature>
<feature type="chain" id="PRO_5002116480" evidence="1">
    <location>
        <begin position="37"/>
        <end position="269"/>
    </location>
</feature>
<evidence type="ECO:0000313" key="3">
    <source>
        <dbReference type="EMBL" id="AJE85847.1"/>
    </source>
</evidence>
<proteinExistence type="predicted"/>